<dbReference type="PANTHER" id="PTHR10218:SF302">
    <property type="entry name" value="GUANINE NUCLEOTIDE-BINDING PROTEIN ALPHA-5 SUBUNIT"/>
    <property type="match status" value="1"/>
</dbReference>
<dbReference type="OrthoDB" id="5817230at2759"/>
<evidence type="ECO:0000256" key="5">
    <source>
        <dbReference type="ARBA" id="ARBA00023134"/>
    </source>
</evidence>
<keyword evidence="1" id="KW-0519">Myristate</keyword>
<comment type="caution">
    <text evidence="11">The sequence shown here is derived from an EMBL/GenBank/DDBJ whole genome shotgun (WGS) entry which is preliminary data.</text>
</comment>
<gene>
    <name evidence="11" type="ORF">RFI_26169</name>
</gene>
<dbReference type="InterPro" id="IPR001019">
    <property type="entry name" value="Gprotein_alpha_su"/>
</dbReference>
<feature type="binding site" evidence="9">
    <location>
        <begin position="151"/>
        <end position="157"/>
    </location>
    <ligand>
        <name>GTP</name>
        <dbReference type="ChEBI" id="CHEBI:37565"/>
    </ligand>
</feature>
<dbReference type="GO" id="GO:0031683">
    <property type="term" value="F:G-protein beta/gamma-subunit complex binding"/>
    <property type="evidence" value="ECO:0007669"/>
    <property type="project" value="InterPro"/>
</dbReference>
<feature type="binding site" evidence="10">
    <location>
        <position position="157"/>
    </location>
    <ligand>
        <name>Mg(2+)</name>
        <dbReference type="ChEBI" id="CHEBI:18420"/>
    </ligand>
</feature>
<dbReference type="GO" id="GO:0005737">
    <property type="term" value="C:cytoplasm"/>
    <property type="evidence" value="ECO:0007669"/>
    <property type="project" value="TreeGrafter"/>
</dbReference>
<dbReference type="PRINTS" id="PR00318">
    <property type="entry name" value="GPROTEINA"/>
</dbReference>
<dbReference type="PROSITE" id="PS51882">
    <property type="entry name" value="G_ALPHA"/>
    <property type="match status" value="1"/>
</dbReference>
<dbReference type="EMBL" id="ASPP01022656">
    <property type="protein sequence ID" value="ETO11207.1"/>
    <property type="molecule type" value="Genomic_DNA"/>
</dbReference>
<keyword evidence="7" id="KW-0807">Transducer</keyword>
<dbReference type="PANTHER" id="PTHR10218">
    <property type="entry name" value="GTP-BINDING PROTEIN ALPHA SUBUNIT"/>
    <property type="match status" value="1"/>
</dbReference>
<dbReference type="InterPro" id="IPR027417">
    <property type="entry name" value="P-loop_NTPase"/>
</dbReference>
<dbReference type="GO" id="GO:0005834">
    <property type="term" value="C:heterotrimeric G-protein complex"/>
    <property type="evidence" value="ECO:0007669"/>
    <property type="project" value="TreeGrafter"/>
</dbReference>
<keyword evidence="3 9" id="KW-0547">Nucleotide-binding</keyword>
<organism evidence="11 12">
    <name type="scientific">Reticulomyxa filosa</name>
    <dbReference type="NCBI Taxonomy" id="46433"/>
    <lineage>
        <taxon>Eukaryota</taxon>
        <taxon>Sar</taxon>
        <taxon>Rhizaria</taxon>
        <taxon>Retaria</taxon>
        <taxon>Foraminifera</taxon>
        <taxon>Monothalamids</taxon>
        <taxon>Reticulomyxidae</taxon>
        <taxon>Reticulomyxa</taxon>
    </lineage>
</organism>
<evidence type="ECO:0000256" key="2">
    <source>
        <dbReference type="ARBA" id="ARBA00022723"/>
    </source>
</evidence>
<dbReference type="GO" id="GO:0007188">
    <property type="term" value="P:adenylate cyclase-modulating G protein-coupled receptor signaling pathway"/>
    <property type="evidence" value="ECO:0007669"/>
    <property type="project" value="TreeGrafter"/>
</dbReference>
<dbReference type="GO" id="GO:0003924">
    <property type="term" value="F:GTPase activity"/>
    <property type="evidence" value="ECO:0007669"/>
    <property type="project" value="InterPro"/>
</dbReference>
<evidence type="ECO:0000256" key="7">
    <source>
        <dbReference type="ARBA" id="ARBA00023224"/>
    </source>
</evidence>
<dbReference type="GO" id="GO:0046872">
    <property type="term" value="F:metal ion binding"/>
    <property type="evidence" value="ECO:0007669"/>
    <property type="project" value="UniProtKB-KW"/>
</dbReference>
<keyword evidence="6" id="KW-0564">Palmitate</keyword>
<evidence type="ECO:0000256" key="8">
    <source>
        <dbReference type="ARBA" id="ARBA00023288"/>
    </source>
</evidence>
<keyword evidence="5 9" id="KW-0342">GTP-binding</keyword>
<evidence type="ECO:0000256" key="10">
    <source>
        <dbReference type="PIRSR" id="PIRSR601019-2"/>
    </source>
</evidence>
<dbReference type="AlphaFoldDB" id="X6MCM7"/>
<evidence type="ECO:0000256" key="4">
    <source>
        <dbReference type="ARBA" id="ARBA00022842"/>
    </source>
</evidence>
<dbReference type="SUPFAM" id="SSF52540">
    <property type="entry name" value="P-loop containing nucleoside triphosphate hydrolases"/>
    <property type="match status" value="1"/>
</dbReference>
<evidence type="ECO:0000256" key="6">
    <source>
        <dbReference type="ARBA" id="ARBA00023139"/>
    </source>
</evidence>
<dbReference type="GO" id="GO:0005525">
    <property type="term" value="F:GTP binding"/>
    <property type="evidence" value="ECO:0007669"/>
    <property type="project" value="UniProtKB-KW"/>
</dbReference>
<feature type="non-terminal residue" evidence="11">
    <location>
        <position position="1"/>
    </location>
</feature>
<keyword evidence="8" id="KW-0449">Lipoprotein</keyword>
<keyword evidence="2 10" id="KW-0479">Metal-binding</keyword>
<feature type="binding site" evidence="9">
    <location>
        <begin position="249"/>
        <end position="252"/>
    </location>
    <ligand>
        <name>GTP</name>
        <dbReference type="ChEBI" id="CHEBI:37565"/>
    </ligand>
</feature>
<dbReference type="Pfam" id="PF00503">
    <property type="entry name" value="G-alpha"/>
    <property type="match status" value="1"/>
</dbReference>
<reference evidence="11 12" key="1">
    <citation type="journal article" date="2013" name="Curr. Biol.">
        <title>The Genome of the Foraminiferan Reticulomyxa filosa.</title>
        <authorList>
            <person name="Glockner G."/>
            <person name="Hulsmann N."/>
            <person name="Schleicher M."/>
            <person name="Noegel A.A."/>
            <person name="Eichinger L."/>
            <person name="Gallinger C."/>
            <person name="Pawlowski J."/>
            <person name="Sierra R."/>
            <person name="Euteneuer U."/>
            <person name="Pillet L."/>
            <person name="Moustafa A."/>
            <person name="Platzer M."/>
            <person name="Groth M."/>
            <person name="Szafranski K."/>
            <person name="Schliwa M."/>
        </authorList>
    </citation>
    <scope>NUCLEOTIDE SEQUENCE [LARGE SCALE GENOMIC DNA]</scope>
</reference>
<evidence type="ECO:0000256" key="1">
    <source>
        <dbReference type="ARBA" id="ARBA00022707"/>
    </source>
</evidence>
<dbReference type="FunFam" id="3.40.50.300:FF:003800">
    <property type="entry name" value="Guanine nucleotide-binding protein G(k) subunit alpha"/>
    <property type="match status" value="1"/>
</dbReference>
<dbReference type="SUPFAM" id="SSF47895">
    <property type="entry name" value="Transducin (alpha subunit), insertion domain"/>
    <property type="match status" value="1"/>
</dbReference>
<dbReference type="Gene3D" id="3.40.50.300">
    <property type="entry name" value="P-loop containing nucleotide triphosphate hydrolases"/>
    <property type="match status" value="1"/>
</dbReference>
<dbReference type="InterPro" id="IPR011025">
    <property type="entry name" value="GproteinA_insert"/>
</dbReference>
<dbReference type="Proteomes" id="UP000023152">
    <property type="component" value="Unassembled WGS sequence"/>
</dbReference>
<accession>X6MCM7</accession>
<evidence type="ECO:0000313" key="12">
    <source>
        <dbReference type="Proteomes" id="UP000023152"/>
    </source>
</evidence>
<protein>
    <submittedName>
        <fullName evidence="11">GTP-binding regulatory protein alpha chain-starfish</fullName>
    </submittedName>
</protein>
<keyword evidence="4 10" id="KW-0460">Magnesium</keyword>
<evidence type="ECO:0000256" key="3">
    <source>
        <dbReference type="ARBA" id="ARBA00022741"/>
    </source>
</evidence>
<keyword evidence="12" id="KW-1185">Reference proteome</keyword>
<sequence length="340" mass="39819">QILKSSHQEEEEKGKESAIFDPAQCLEDIHRMLCYDVFDLCACNLREREANPEFAIEDDACRNLIDSIAKDSTVFFTRAKIDKTRAGQIAKIWGCPGIKKTFEYRRKQHVMDNTPYFLDRIEELYVNGQNNQVGAIDAKEMRYVPHWEDYLRIRDQTTGVLTYDIPTRIQNRTWTVRLTDVGGQRSERKKWIKVFNGVNVVIYVMSLSGYDQVIYESVDVRCYDESFGVFQQIVNNSSFETTDFVLFLNKVDLLEEKLKTIPFTCFDPSFNETNDKEKVIKYVQDRFESIWFSESPEQWRDKRSLFFHNTCCLDTAMMQSIIAKVHVASIKRAMRDVGMI</sequence>
<name>X6MCM7_RETFI</name>
<evidence type="ECO:0000256" key="9">
    <source>
        <dbReference type="PIRSR" id="PIRSR601019-1"/>
    </source>
</evidence>
<evidence type="ECO:0000313" key="11">
    <source>
        <dbReference type="EMBL" id="ETO11207.1"/>
    </source>
</evidence>
<dbReference type="Gene3D" id="1.10.400.10">
    <property type="entry name" value="GI Alpha 1, domain 2-like"/>
    <property type="match status" value="1"/>
</dbReference>
<dbReference type="GO" id="GO:0001664">
    <property type="term" value="F:G protein-coupled receptor binding"/>
    <property type="evidence" value="ECO:0007669"/>
    <property type="project" value="TreeGrafter"/>
</dbReference>
<dbReference type="SMART" id="SM00275">
    <property type="entry name" value="G_alpha"/>
    <property type="match status" value="1"/>
</dbReference>
<feature type="binding site" evidence="9">
    <location>
        <begin position="180"/>
        <end position="184"/>
    </location>
    <ligand>
        <name>GTP</name>
        <dbReference type="ChEBI" id="CHEBI:37565"/>
    </ligand>
</feature>
<proteinExistence type="predicted"/>